<evidence type="ECO:0000313" key="1">
    <source>
        <dbReference type="EMBL" id="GGD72633.1"/>
    </source>
</evidence>
<organism evidence="1 2">
    <name type="scientific">Emticicia aquatilis</name>
    <dbReference type="NCBI Taxonomy" id="1537369"/>
    <lineage>
        <taxon>Bacteria</taxon>
        <taxon>Pseudomonadati</taxon>
        <taxon>Bacteroidota</taxon>
        <taxon>Cytophagia</taxon>
        <taxon>Cytophagales</taxon>
        <taxon>Leadbetterellaceae</taxon>
        <taxon>Emticicia</taxon>
    </lineage>
</organism>
<protein>
    <submittedName>
        <fullName evidence="1">Uncharacterized protein</fullName>
    </submittedName>
</protein>
<dbReference type="AlphaFoldDB" id="A0A917DW93"/>
<comment type="caution">
    <text evidence="1">The sequence shown here is derived from an EMBL/GenBank/DDBJ whole genome shotgun (WGS) entry which is preliminary data.</text>
</comment>
<keyword evidence="2" id="KW-1185">Reference proteome</keyword>
<name>A0A917DW93_9BACT</name>
<gene>
    <name evidence="1" type="ORF">GCM10011514_40920</name>
</gene>
<proteinExistence type="predicted"/>
<accession>A0A917DW93</accession>
<sequence length="198" mass="23188">MDVESGHRFTNGAVWKYHFRDSILVHCPKCNKQATVKGKISDEKEIECKNCYFKQVGRISLFKPIIDFYCYECGNKIYQELAYIKSKFEALKINCSKCKNELIAKPKFIEVEFIYKGTEIVDPYFGCSLWLQTKFKNDVLWAFNHEHLNYIKNYVTAKLRERQGNGYQTLAEVLPQFIKSSKNRIGILKAIEKLNTID</sequence>
<reference evidence="1" key="1">
    <citation type="journal article" date="2014" name="Int. J. Syst. Evol. Microbiol.">
        <title>Complete genome sequence of Corynebacterium casei LMG S-19264T (=DSM 44701T), isolated from a smear-ripened cheese.</title>
        <authorList>
            <consortium name="US DOE Joint Genome Institute (JGI-PGF)"/>
            <person name="Walter F."/>
            <person name="Albersmeier A."/>
            <person name="Kalinowski J."/>
            <person name="Ruckert C."/>
        </authorList>
    </citation>
    <scope>NUCLEOTIDE SEQUENCE</scope>
    <source>
        <strain evidence="1">CGMCC 1.15958</strain>
    </source>
</reference>
<reference evidence="1" key="2">
    <citation type="submission" date="2020-09" db="EMBL/GenBank/DDBJ databases">
        <authorList>
            <person name="Sun Q."/>
            <person name="Zhou Y."/>
        </authorList>
    </citation>
    <scope>NUCLEOTIDE SEQUENCE</scope>
    <source>
        <strain evidence="1">CGMCC 1.15958</strain>
    </source>
</reference>
<dbReference type="Proteomes" id="UP000609064">
    <property type="component" value="Unassembled WGS sequence"/>
</dbReference>
<dbReference type="EMBL" id="BMKK01000010">
    <property type="protein sequence ID" value="GGD72633.1"/>
    <property type="molecule type" value="Genomic_DNA"/>
</dbReference>
<evidence type="ECO:0000313" key="2">
    <source>
        <dbReference type="Proteomes" id="UP000609064"/>
    </source>
</evidence>